<gene>
    <name evidence="1" type="ORF">METZ01_LOCUS58451</name>
</gene>
<reference evidence="1" key="1">
    <citation type="submission" date="2018-05" db="EMBL/GenBank/DDBJ databases">
        <authorList>
            <person name="Lanie J.A."/>
            <person name="Ng W.-L."/>
            <person name="Kazmierczak K.M."/>
            <person name="Andrzejewski T.M."/>
            <person name="Davidsen T.M."/>
            <person name="Wayne K.J."/>
            <person name="Tettelin H."/>
            <person name="Glass J.I."/>
            <person name="Rusch D."/>
            <person name="Podicherti R."/>
            <person name="Tsui H.-C.T."/>
            <person name="Winkler M.E."/>
        </authorList>
    </citation>
    <scope>NUCLEOTIDE SEQUENCE</scope>
</reference>
<dbReference type="AlphaFoldDB" id="A0A381ST73"/>
<evidence type="ECO:0000313" key="1">
    <source>
        <dbReference type="EMBL" id="SVA05597.1"/>
    </source>
</evidence>
<name>A0A381ST73_9ZZZZ</name>
<sequence>MAIKFGVFDHIEPVDKMPLHEVYNLRMQQIEKFD</sequence>
<accession>A0A381ST73</accession>
<organism evidence="1">
    <name type="scientific">marine metagenome</name>
    <dbReference type="NCBI Taxonomy" id="408172"/>
    <lineage>
        <taxon>unclassified sequences</taxon>
        <taxon>metagenomes</taxon>
        <taxon>ecological metagenomes</taxon>
    </lineage>
</organism>
<proteinExistence type="predicted"/>
<dbReference type="EMBL" id="UINC01003356">
    <property type="protein sequence ID" value="SVA05597.1"/>
    <property type="molecule type" value="Genomic_DNA"/>
</dbReference>
<feature type="non-terminal residue" evidence="1">
    <location>
        <position position="34"/>
    </location>
</feature>
<protein>
    <submittedName>
        <fullName evidence="1">Uncharacterized protein</fullName>
    </submittedName>
</protein>